<dbReference type="RefSeq" id="WP_005772654.1">
    <property type="nucleotide sequence ID" value="NC_009727.1"/>
</dbReference>
<gene>
    <name evidence="1" type="ordered locus">CBUD_0131</name>
</gene>
<dbReference type="AlphaFoldDB" id="A9KBB7"/>
<dbReference type="InterPro" id="IPR038573">
    <property type="entry name" value="BrnT_sf"/>
</dbReference>
<evidence type="ECO:0000313" key="2">
    <source>
        <dbReference type="Proteomes" id="UP000008555"/>
    </source>
</evidence>
<sequence length="97" mass="11482">MRDIRFEWDEKKALSNKKKHGVSFSEAKTVFYDENAKMIHDPEHSEEEDRFIILGVSAVARILVICHCYREKDNVIRIISARKATKREANQYKRVML</sequence>
<dbReference type="KEGG" id="cbd:CBUD_0131"/>
<dbReference type="Pfam" id="PF04365">
    <property type="entry name" value="BrnT_toxin"/>
    <property type="match status" value="1"/>
</dbReference>
<dbReference type="EMBL" id="CP000733">
    <property type="protein sequence ID" value="ABS76533.1"/>
    <property type="molecule type" value="Genomic_DNA"/>
</dbReference>
<proteinExistence type="predicted"/>
<accession>A9KBB7</accession>
<dbReference type="HOGENOM" id="CLU_149290_1_2_6"/>
<organism evidence="1 2">
    <name type="scientific">Coxiella burnetii (strain Dugway 5J108-111)</name>
    <dbReference type="NCBI Taxonomy" id="434922"/>
    <lineage>
        <taxon>Bacteria</taxon>
        <taxon>Pseudomonadati</taxon>
        <taxon>Pseudomonadota</taxon>
        <taxon>Gammaproteobacteria</taxon>
        <taxon>Legionellales</taxon>
        <taxon>Coxiellaceae</taxon>
        <taxon>Coxiella</taxon>
    </lineage>
</organism>
<name>A9KBB7_COXBN</name>
<dbReference type="InterPro" id="IPR007460">
    <property type="entry name" value="BrnT_toxin"/>
</dbReference>
<reference evidence="1 2" key="1">
    <citation type="journal article" date="2009" name="Infect. Immun.">
        <title>Comparative genomics reveal extensive transposon-mediated genomic plasticity and diversity among potential effector proteins within the genus Coxiella.</title>
        <authorList>
            <person name="Beare P.A."/>
            <person name="Unsworth N."/>
            <person name="Andoh M."/>
            <person name="Voth D.E."/>
            <person name="Omsland A."/>
            <person name="Gilk S.D."/>
            <person name="Williams K.P."/>
            <person name="Sobral B.W."/>
            <person name="Kupko J.J.III."/>
            <person name="Porcella S.F."/>
            <person name="Samuel J.E."/>
            <person name="Heinzen R.A."/>
        </authorList>
    </citation>
    <scope>NUCLEOTIDE SEQUENCE [LARGE SCALE GENOMIC DNA]</scope>
    <source>
        <strain evidence="1 2">Dugway 5J108-111</strain>
    </source>
</reference>
<evidence type="ECO:0000313" key="1">
    <source>
        <dbReference type="EMBL" id="ABS76533.1"/>
    </source>
</evidence>
<dbReference type="Proteomes" id="UP000008555">
    <property type="component" value="Chromosome"/>
</dbReference>
<dbReference type="Gene3D" id="3.10.450.530">
    <property type="entry name" value="Ribonuclease toxin, BrnT, of type II toxin-antitoxin system"/>
    <property type="match status" value="1"/>
</dbReference>
<protein>
    <submittedName>
        <fullName evidence="1">Hypothetical cytosolic protein</fullName>
    </submittedName>
</protein>